<dbReference type="eggNOG" id="COG1146">
    <property type="taxonomic scope" value="Bacteria"/>
</dbReference>
<dbReference type="PROSITE" id="PS00198">
    <property type="entry name" value="4FE4S_FER_1"/>
    <property type="match status" value="2"/>
</dbReference>
<dbReference type="NCBIfam" id="NF038196">
    <property type="entry name" value="ferrodoxin_EFR1"/>
    <property type="match status" value="1"/>
</dbReference>
<dbReference type="Gene3D" id="3.40.50.360">
    <property type="match status" value="1"/>
</dbReference>
<dbReference type="PROSITE" id="PS51379">
    <property type="entry name" value="4FE4S_FER_2"/>
    <property type="match status" value="2"/>
</dbReference>
<name>E1R798_SEDSS</name>
<dbReference type="InterPro" id="IPR017896">
    <property type="entry name" value="4Fe4S_Fe-S-bd"/>
</dbReference>
<dbReference type="Pfam" id="PF13187">
    <property type="entry name" value="Fer4_9"/>
    <property type="match status" value="1"/>
</dbReference>
<evidence type="ECO:0000256" key="1">
    <source>
        <dbReference type="ARBA" id="ARBA00022485"/>
    </source>
</evidence>
<dbReference type="OrthoDB" id="9810688at2"/>
<dbReference type="Proteomes" id="UP000002318">
    <property type="component" value="Chromosome"/>
</dbReference>
<keyword evidence="1" id="KW-0004">4Fe-4S</keyword>
<proteinExistence type="predicted"/>
<evidence type="ECO:0000313" key="7">
    <source>
        <dbReference type="Proteomes" id="UP000002318"/>
    </source>
</evidence>
<dbReference type="InterPro" id="IPR029039">
    <property type="entry name" value="Flavoprotein-like_sf"/>
</dbReference>
<protein>
    <submittedName>
        <fullName evidence="6">4Fe-4S ferredoxin iron-sulfur binding domain protein</fullName>
    </submittedName>
</protein>
<dbReference type="Gene3D" id="3.30.70.20">
    <property type="match status" value="1"/>
</dbReference>
<dbReference type="PANTHER" id="PTHR43687:SF1">
    <property type="entry name" value="FERREDOXIN III"/>
    <property type="match status" value="1"/>
</dbReference>
<dbReference type="GO" id="GO:0046872">
    <property type="term" value="F:metal ion binding"/>
    <property type="evidence" value="ECO:0007669"/>
    <property type="project" value="UniProtKB-KW"/>
</dbReference>
<sequence>MNVSILVFSPSGHTLKVAKNIEKAFKEKDNTVRLINITGKPEFLYGEHIKEALEKALGEYDLLCIGGPLYAGHVEHTILQTIGALPVPDEQHSKLAVPFVSYGGVHSSVALEEMGKKLRKKGYKSILGIKIAAKHTLTSTYANVIYEDKPGPEEEKLIAEAVEHVISIIHTKGKDAENQSKAFKYAPPKERFLFKIFSQEKLHRNFKQVRIDAAKCIKCKKCISACPVDMFTYADGEIVMHRDNSSCILCAECFHTCPAGAIEHPYIEMGRKRLNDGFAKLEEPASALYGGR</sequence>
<dbReference type="PANTHER" id="PTHR43687">
    <property type="entry name" value="ADENYLYLSULFATE REDUCTASE, BETA SUBUNIT"/>
    <property type="match status" value="1"/>
</dbReference>
<evidence type="ECO:0000313" key="6">
    <source>
        <dbReference type="EMBL" id="ADK82603.1"/>
    </source>
</evidence>
<evidence type="ECO:0000256" key="4">
    <source>
        <dbReference type="ARBA" id="ARBA00023014"/>
    </source>
</evidence>
<gene>
    <name evidence="6" type="ordered locus">Spirs_3515</name>
</gene>
<accession>E1R798</accession>
<dbReference type="RefSeq" id="WP_013256062.1">
    <property type="nucleotide sequence ID" value="NC_014364.1"/>
</dbReference>
<organism evidence="6 7">
    <name type="scientific">Sediminispirochaeta smaragdinae (strain DSM 11293 / JCM 15392 / SEBR 4228)</name>
    <name type="common">Spirochaeta smaragdinae</name>
    <dbReference type="NCBI Taxonomy" id="573413"/>
    <lineage>
        <taxon>Bacteria</taxon>
        <taxon>Pseudomonadati</taxon>
        <taxon>Spirochaetota</taxon>
        <taxon>Spirochaetia</taxon>
        <taxon>Spirochaetales</taxon>
        <taxon>Spirochaetaceae</taxon>
        <taxon>Sediminispirochaeta</taxon>
    </lineage>
</organism>
<dbReference type="STRING" id="573413.Spirs_3515"/>
<evidence type="ECO:0000256" key="3">
    <source>
        <dbReference type="ARBA" id="ARBA00023004"/>
    </source>
</evidence>
<keyword evidence="2" id="KW-0479">Metal-binding</keyword>
<keyword evidence="7" id="KW-1185">Reference proteome</keyword>
<evidence type="ECO:0000256" key="2">
    <source>
        <dbReference type="ARBA" id="ARBA00022723"/>
    </source>
</evidence>
<dbReference type="InterPro" id="IPR050572">
    <property type="entry name" value="Fe-S_Ferredoxin"/>
</dbReference>
<dbReference type="SUPFAM" id="SSF52218">
    <property type="entry name" value="Flavoproteins"/>
    <property type="match status" value="1"/>
</dbReference>
<dbReference type="InterPro" id="IPR017900">
    <property type="entry name" value="4Fe4S_Fe_S_CS"/>
</dbReference>
<dbReference type="HOGENOM" id="CLU_918090_0_0_12"/>
<dbReference type="AlphaFoldDB" id="E1R798"/>
<feature type="domain" description="4Fe-4S ferredoxin-type" evidence="5">
    <location>
        <begin position="207"/>
        <end position="236"/>
    </location>
</feature>
<dbReference type="InterPro" id="IPR047964">
    <property type="entry name" value="EFR1-like"/>
</dbReference>
<feature type="domain" description="4Fe-4S ferredoxin-type" evidence="5">
    <location>
        <begin position="238"/>
        <end position="267"/>
    </location>
</feature>
<keyword evidence="4" id="KW-0411">Iron-sulfur</keyword>
<dbReference type="KEGG" id="ssm:Spirs_3515"/>
<dbReference type="eggNOG" id="COG0716">
    <property type="taxonomic scope" value="Bacteria"/>
</dbReference>
<reference evidence="6 7" key="1">
    <citation type="journal article" date="2010" name="Stand. Genomic Sci.">
        <title>Complete genome sequence of Spirochaeta smaragdinae type strain (SEBR 4228).</title>
        <authorList>
            <person name="Mavromatis K."/>
            <person name="Yasawong M."/>
            <person name="Chertkov O."/>
            <person name="Lapidus A."/>
            <person name="Lucas S."/>
            <person name="Nolan M."/>
            <person name="Del Rio T.G."/>
            <person name="Tice H."/>
            <person name="Cheng J.F."/>
            <person name="Pitluck S."/>
            <person name="Liolios K."/>
            <person name="Ivanova N."/>
            <person name="Tapia R."/>
            <person name="Han C."/>
            <person name="Bruce D."/>
            <person name="Goodwin L."/>
            <person name="Pati A."/>
            <person name="Chen A."/>
            <person name="Palaniappan K."/>
            <person name="Land M."/>
            <person name="Hauser L."/>
            <person name="Chang Y.J."/>
            <person name="Jeffries C.D."/>
            <person name="Detter J.C."/>
            <person name="Rohde M."/>
            <person name="Brambilla E."/>
            <person name="Spring S."/>
            <person name="Goker M."/>
            <person name="Sikorski J."/>
            <person name="Woyke T."/>
            <person name="Bristow J."/>
            <person name="Eisen J.A."/>
            <person name="Markowitz V."/>
            <person name="Hugenholtz P."/>
            <person name="Klenk H.P."/>
            <person name="Kyrpides N.C."/>
        </authorList>
    </citation>
    <scope>NUCLEOTIDE SEQUENCE [LARGE SCALE GENOMIC DNA]</scope>
    <source>
        <strain evidence="7">DSM 11293 / JCM 15392 / SEBR 4228</strain>
    </source>
</reference>
<keyword evidence="3" id="KW-0408">Iron</keyword>
<dbReference type="SUPFAM" id="SSF54862">
    <property type="entry name" value="4Fe-4S ferredoxins"/>
    <property type="match status" value="1"/>
</dbReference>
<dbReference type="GO" id="GO:0051539">
    <property type="term" value="F:4 iron, 4 sulfur cluster binding"/>
    <property type="evidence" value="ECO:0007669"/>
    <property type="project" value="UniProtKB-KW"/>
</dbReference>
<evidence type="ECO:0000259" key="5">
    <source>
        <dbReference type="PROSITE" id="PS51379"/>
    </source>
</evidence>
<dbReference type="EMBL" id="CP002116">
    <property type="protein sequence ID" value="ADK82603.1"/>
    <property type="molecule type" value="Genomic_DNA"/>
</dbReference>